<dbReference type="RefSeq" id="WP_013153020.1">
    <property type="nucleotide sequence ID" value="NC_014210.1"/>
</dbReference>
<feature type="domain" description="Integral membrane bound transporter" evidence="6">
    <location>
        <begin position="330"/>
        <end position="457"/>
    </location>
</feature>
<comment type="subcellular location">
    <subcellularLocation>
        <location evidence="1">Membrane</location>
        <topology evidence="1">Multi-pass membrane protein</topology>
    </subcellularLocation>
</comment>
<feature type="transmembrane region" description="Helical" evidence="5">
    <location>
        <begin position="321"/>
        <end position="338"/>
    </location>
</feature>
<dbReference type="STRING" id="446468.Ndas_1987"/>
<gene>
    <name evidence="7" type="ordered locus">Ndas_1987</name>
</gene>
<organism evidence="7 8">
    <name type="scientific">Nocardiopsis dassonvillei (strain ATCC 23218 / DSM 43111 / CIP 107115 / JCM 7437 / KCTC 9190 / NBRC 14626 / NCTC 10488 / NRRL B-5397 / IMRU 509)</name>
    <name type="common">Actinomadura dassonvillei</name>
    <dbReference type="NCBI Taxonomy" id="446468"/>
    <lineage>
        <taxon>Bacteria</taxon>
        <taxon>Bacillati</taxon>
        <taxon>Actinomycetota</taxon>
        <taxon>Actinomycetes</taxon>
        <taxon>Streptosporangiales</taxon>
        <taxon>Nocardiopsidaceae</taxon>
        <taxon>Nocardiopsis</taxon>
    </lineage>
</organism>
<evidence type="ECO:0000259" key="6">
    <source>
        <dbReference type="Pfam" id="PF13515"/>
    </source>
</evidence>
<evidence type="ECO:0000256" key="1">
    <source>
        <dbReference type="ARBA" id="ARBA00004141"/>
    </source>
</evidence>
<evidence type="ECO:0000313" key="7">
    <source>
        <dbReference type="EMBL" id="ADH67413.1"/>
    </source>
</evidence>
<keyword evidence="2 5" id="KW-0812">Transmembrane</keyword>
<dbReference type="GO" id="GO:0016020">
    <property type="term" value="C:membrane"/>
    <property type="evidence" value="ECO:0007669"/>
    <property type="project" value="UniProtKB-SubCell"/>
</dbReference>
<dbReference type="InterPro" id="IPR049453">
    <property type="entry name" value="Memb_transporter_dom"/>
</dbReference>
<sequence length="552" mass="56962">MNYFYRLWGALRRTLTTRGAFAPRPVRGNVAVTALRAGVCVALPLLALHAAGRIDLAPYAAMGCFTALYARDDTYARRARLLAVVGATLTLAVALGALVSAALPHPLAAITVVALVAGGAKYLSDALEFGAPAGLMFVFAAGVAAYNPQPLTALPVVAATTAAAAALCWALALVGALVHPTAPERLAVARALHALARHLRHPAPPARTGAETALHQAWHVLLSSPGHTPTRQALEVLTARAETLLTGTGDRVTDARAAAEMSELARRLRTERAVEPLVGADEHAALSQAAAHLRRHHAPPPGAVERLRAALRAPSPTPVSVVRIVLACLLAGALAWALGMGHGYWAAVSAGSVLQAVNVTTTWHRTLQRGAGTVVGVALAAVLFSLDYSPLGVIALVVACQMAAELVVTTNYSYAIVFVTPLTLALSGLADADPGADGLAAERLWATVLGAAVGLLVCAAVANRRAGDHLSQALAACERELARARECAGADAAAHRRLARSLVALRASHALAEGEPWLAGACAREVQDVERRARALLDGAALPGRAVGALPE</sequence>
<dbReference type="Pfam" id="PF13515">
    <property type="entry name" value="FUSC_2"/>
    <property type="match status" value="1"/>
</dbReference>
<dbReference type="eggNOG" id="COG1289">
    <property type="taxonomic scope" value="Bacteria"/>
</dbReference>
<keyword evidence="4 5" id="KW-0472">Membrane</keyword>
<keyword evidence="8" id="KW-1185">Reference proteome</keyword>
<protein>
    <submittedName>
        <fullName evidence="7">Integral membrane protein</fullName>
    </submittedName>
</protein>
<dbReference type="HOGENOM" id="CLU_020865_2_0_11"/>
<feature type="transmembrane region" description="Helical" evidence="5">
    <location>
        <begin position="107"/>
        <end position="124"/>
    </location>
</feature>
<evidence type="ECO:0000256" key="2">
    <source>
        <dbReference type="ARBA" id="ARBA00022692"/>
    </source>
</evidence>
<evidence type="ECO:0000313" key="8">
    <source>
        <dbReference type="Proteomes" id="UP000002219"/>
    </source>
</evidence>
<proteinExistence type="predicted"/>
<feature type="transmembrane region" description="Helical" evidence="5">
    <location>
        <begin position="444"/>
        <end position="462"/>
    </location>
</feature>
<dbReference type="AlphaFoldDB" id="D7B6E8"/>
<dbReference type="KEGG" id="nda:Ndas_1987"/>
<keyword evidence="3 5" id="KW-1133">Transmembrane helix</keyword>
<dbReference type="Proteomes" id="UP000002219">
    <property type="component" value="Chromosome 1"/>
</dbReference>
<feature type="transmembrane region" description="Helical" evidence="5">
    <location>
        <begin position="129"/>
        <end position="147"/>
    </location>
</feature>
<reference evidence="7 8" key="1">
    <citation type="journal article" date="2010" name="Stand. Genomic Sci.">
        <title>Complete genome sequence of Nocardiopsis dassonvillei type strain (IMRU 509).</title>
        <authorList>
            <person name="Sun H."/>
            <person name="Lapidus A."/>
            <person name="Nolan M."/>
            <person name="Lucas S."/>
            <person name="Del Rio T.G."/>
            <person name="Tice H."/>
            <person name="Cheng J.F."/>
            <person name="Tapia R."/>
            <person name="Han C."/>
            <person name="Goodwin L."/>
            <person name="Pitluck S."/>
            <person name="Pagani I."/>
            <person name="Ivanova N."/>
            <person name="Mavromatis K."/>
            <person name="Mikhailova N."/>
            <person name="Pati A."/>
            <person name="Chen A."/>
            <person name="Palaniappan K."/>
            <person name="Land M."/>
            <person name="Hauser L."/>
            <person name="Chang Y.J."/>
            <person name="Jeffries C.D."/>
            <person name="Djao O.D."/>
            <person name="Rohde M."/>
            <person name="Sikorski J."/>
            <person name="Goker M."/>
            <person name="Woyke T."/>
            <person name="Bristow J."/>
            <person name="Eisen J.A."/>
            <person name="Markowitz V."/>
            <person name="Hugenholtz P."/>
            <person name="Kyrpides N.C."/>
            <person name="Klenk H.P."/>
        </authorList>
    </citation>
    <scope>NUCLEOTIDE SEQUENCE [LARGE SCALE GENOMIC DNA]</scope>
    <source>
        <strain evidence="8">ATCC 23218 / DSM 43111 / CIP 107115 / JCM 7437 / KCTC 9190 / NBRC 14626 / NCTC 10488 / NRRL B-5397 / IMRU 509</strain>
    </source>
</reference>
<feature type="transmembrane region" description="Helical" evidence="5">
    <location>
        <begin position="153"/>
        <end position="178"/>
    </location>
</feature>
<evidence type="ECO:0000256" key="5">
    <source>
        <dbReference type="SAM" id="Phobius"/>
    </source>
</evidence>
<dbReference type="EMBL" id="CP002040">
    <property type="protein sequence ID" value="ADH67413.1"/>
    <property type="molecule type" value="Genomic_DNA"/>
</dbReference>
<accession>D7B6E8</accession>
<feature type="transmembrane region" description="Helical" evidence="5">
    <location>
        <begin position="375"/>
        <end position="399"/>
    </location>
</feature>
<name>D7B6E8_NOCDD</name>
<feature type="transmembrane region" description="Helical" evidence="5">
    <location>
        <begin position="81"/>
        <end position="101"/>
    </location>
</feature>
<feature type="transmembrane region" description="Helical" evidence="5">
    <location>
        <begin position="411"/>
        <end position="432"/>
    </location>
</feature>
<evidence type="ECO:0000256" key="4">
    <source>
        <dbReference type="ARBA" id="ARBA00023136"/>
    </source>
</evidence>
<evidence type="ECO:0000256" key="3">
    <source>
        <dbReference type="ARBA" id="ARBA00022989"/>
    </source>
</evidence>
<dbReference type="GeneID" id="91489506"/>